<dbReference type="Gene3D" id="3.30.530.20">
    <property type="match status" value="1"/>
</dbReference>
<organism evidence="1 2">
    <name type="scientific">Adineta steineri</name>
    <dbReference type="NCBI Taxonomy" id="433720"/>
    <lineage>
        <taxon>Eukaryota</taxon>
        <taxon>Metazoa</taxon>
        <taxon>Spiralia</taxon>
        <taxon>Gnathifera</taxon>
        <taxon>Rotifera</taxon>
        <taxon>Eurotatoria</taxon>
        <taxon>Bdelloidea</taxon>
        <taxon>Adinetida</taxon>
        <taxon>Adinetidae</taxon>
        <taxon>Adineta</taxon>
    </lineage>
</organism>
<reference evidence="1" key="1">
    <citation type="submission" date="2021-02" db="EMBL/GenBank/DDBJ databases">
        <authorList>
            <person name="Nowell W R."/>
        </authorList>
    </citation>
    <scope>NUCLEOTIDE SEQUENCE</scope>
</reference>
<dbReference type="AlphaFoldDB" id="A0A820LKM3"/>
<protein>
    <submittedName>
        <fullName evidence="1">Uncharacterized protein</fullName>
    </submittedName>
</protein>
<dbReference type="Proteomes" id="UP000663868">
    <property type="component" value="Unassembled WGS sequence"/>
</dbReference>
<evidence type="ECO:0000313" key="2">
    <source>
        <dbReference type="Proteomes" id="UP000663868"/>
    </source>
</evidence>
<comment type="caution">
    <text evidence="1">The sequence shown here is derived from an EMBL/GenBank/DDBJ whole genome shotgun (WGS) entry which is preliminary data.</text>
</comment>
<sequence>IKSPQVRLVANVALICETIISEPPLDPQDIKRQNIECKLTYVAFINPGGWVPSAALRG</sequence>
<accession>A0A820LKM3</accession>
<evidence type="ECO:0000313" key="1">
    <source>
        <dbReference type="EMBL" id="CAF4358545.1"/>
    </source>
</evidence>
<feature type="non-terminal residue" evidence="1">
    <location>
        <position position="1"/>
    </location>
</feature>
<dbReference type="InterPro" id="IPR023393">
    <property type="entry name" value="START-like_dom_sf"/>
</dbReference>
<proteinExistence type="predicted"/>
<name>A0A820LKM3_9BILA</name>
<dbReference type="EMBL" id="CAJOBB010019462">
    <property type="protein sequence ID" value="CAF4358545.1"/>
    <property type="molecule type" value="Genomic_DNA"/>
</dbReference>
<gene>
    <name evidence="1" type="ORF">KXQ929_LOCUS48678</name>
</gene>